<evidence type="ECO:0000313" key="9">
    <source>
        <dbReference type="Proteomes" id="UP000275331"/>
    </source>
</evidence>
<dbReference type="Proteomes" id="UP000275331">
    <property type="component" value="Unassembled WGS sequence"/>
</dbReference>
<feature type="transmembrane region" description="Helical" evidence="7">
    <location>
        <begin position="118"/>
        <end position="137"/>
    </location>
</feature>
<evidence type="ECO:0000256" key="3">
    <source>
        <dbReference type="ARBA" id="ARBA00022475"/>
    </source>
</evidence>
<dbReference type="EMBL" id="RHXB01000005">
    <property type="protein sequence ID" value="RSE26670.1"/>
    <property type="molecule type" value="Genomic_DNA"/>
</dbReference>
<dbReference type="OrthoDB" id="9807111at2"/>
<dbReference type="PANTHER" id="PTHR30509:SF9">
    <property type="entry name" value="MULTIDRUG RESISTANCE PROTEIN MDTO"/>
    <property type="match status" value="1"/>
</dbReference>
<feature type="transmembrane region" description="Helical" evidence="7">
    <location>
        <begin position="23"/>
        <end position="41"/>
    </location>
</feature>
<feature type="transmembrane region" description="Helical" evidence="7">
    <location>
        <begin position="494"/>
        <end position="511"/>
    </location>
</feature>
<evidence type="ECO:0000256" key="4">
    <source>
        <dbReference type="ARBA" id="ARBA00022692"/>
    </source>
</evidence>
<evidence type="ECO:0000256" key="5">
    <source>
        <dbReference type="ARBA" id="ARBA00022989"/>
    </source>
</evidence>
<evidence type="ECO:0000313" key="8">
    <source>
        <dbReference type="EMBL" id="RSE26670.1"/>
    </source>
</evidence>
<comment type="caution">
    <text evidence="8">The sequence shown here is derived from an EMBL/GenBank/DDBJ whole genome shotgun (WGS) entry which is preliminary data.</text>
</comment>
<feature type="transmembrane region" description="Helical" evidence="7">
    <location>
        <begin position="149"/>
        <end position="170"/>
    </location>
</feature>
<feature type="transmembrane region" description="Helical" evidence="7">
    <location>
        <begin position="438"/>
        <end position="455"/>
    </location>
</feature>
<feature type="transmembrane region" description="Helical" evidence="7">
    <location>
        <begin position="72"/>
        <end position="88"/>
    </location>
</feature>
<accession>A0A3R9FTV3</accession>
<evidence type="ECO:0000256" key="6">
    <source>
        <dbReference type="ARBA" id="ARBA00023136"/>
    </source>
</evidence>
<dbReference type="AlphaFoldDB" id="A0A3R9FTV3"/>
<dbReference type="Pfam" id="PF04632">
    <property type="entry name" value="FUSC"/>
    <property type="match status" value="1"/>
</dbReference>
<evidence type="ECO:0000256" key="7">
    <source>
        <dbReference type="SAM" id="Phobius"/>
    </source>
</evidence>
<name>A0A3R9FTV3_9ENTR</name>
<gene>
    <name evidence="8" type="ORF">EGT71_09620</name>
</gene>
<organism evidence="8 9">
    <name type="scientific">Atlantibacter subterraneus</name>
    <dbReference type="NCBI Taxonomy" id="255519"/>
    <lineage>
        <taxon>Bacteria</taxon>
        <taxon>Pseudomonadati</taxon>
        <taxon>Pseudomonadota</taxon>
        <taxon>Gammaproteobacteria</taxon>
        <taxon>Enterobacterales</taxon>
        <taxon>Enterobacteriaceae</taxon>
        <taxon>Atlantibacter</taxon>
    </lineage>
</organism>
<keyword evidence="5 7" id="KW-1133">Transmembrane helix</keyword>
<protein>
    <submittedName>
        <fullName evidence="8">FUSC family protein</fullName>
    </submittedName>
</protein>
<feature type="transmembrane region" description="Helical" evidence="7">
    <location>
        <begin position="47"/>
        <end position="65"/>
    </location>
</feature>
<sequence length="678" mass="76040">MNLGWLDWQRAPWGKATGNQWRYALRNAIAMCLALSIAYALDLDEPYWAMTSAAVVSFPTPGGVISKSLGRVVGSLIGASASLMIAGSTLNDPWFFSLSMAGWLALCTWTSSHFHNNAAYAAQLAGYTAAIIAFTMVNTVETTQLWDIAQARVCEVLIGIACGGLMMMVLPSTSDGTTLLVSLKTLHARLLEHASLLWQPETTDAMRTAHQGMIGQILTLNILRIQAFWSHYRFRQNNNLLNAILHQQLRLTSTISGLRRLLINWQNMPPHIAALQSDILVELAREQPDRYRIARLLALCLPQKANDYRHLAYSQRLRYFCHSYLRVNHQLVALENDRAGIDVPTPKTASLTRHADIAEALWNALRTFCVIILGCAWTITAQWDAGSSALTMIAICCVLYSSSPSPHQSLSLLMRTLILLSLFSFAVKFGLMIRVTELWEFLLFLFPLLTTMQLMKLQQPKFAGLWGQLIVFMGSFIAVTNPPVYDFGDFLNDNLAKIIGVGLAWMAFSILKPGSDTRKGRRHIRALRRGFIDQLSRKPEYSESEFESLVYHHVHQLSQAKEESARRWLLRWGVVLLNCSHVVWALRAWEARSDPLSQVRDICISTLRNVMSERGIRKKPLGVALIELQRYAEVLARRNDPAAVELAALIWRLYCSLKQLEQAPTADNPADGAPATIL</sequence>
<evidence type="ECO:0000256" key="1">
    <source>
        <dbReference type="ARBA" id="ARBA00004651"/>
    </source>
</evidence>
<keyword evidence="4 7" id="KW-0812">Transmembrane</keyword>
<keyword evidence="3" id="KW-1003">Cell membrane</keyword>
<proteinExistence type="predicted"/>
<dbReference type="InterPro" id="IPR006726">
    <property type="entry name" value="PHBA_efflux_AaeB/fusaric-R"/>
</dbReference>
<dbReference type="RefSeq" id="WP_125293437.1">
    <property type="nucleotide sequence ID" value="NZ_RHWZ01000005.1"/>
</dbReference>
<keyword evidence="2" id="KW-0813">Transport</keyword>
<comment type="subcellular location">
    <subcellularLocation>
        <location evidence="1">Cell membrane</location>
        <topology evidence="1">Multi-pass membrane protein</topology>
    </subcellularLocation>
</comment>
<keyword evidence="6 7" id="KW-0472">Membrane</keyword>
<dbReference type="GO" id="GO:0022857">
    <property type="term" value="F:transmembrane transporter activity"/>
    <property type="evidence" value="ECO:0007669"/>
    <property type="project" value="InterPro"/>
</dbReference>
<dbReference type="GO" id="GO:0005886">
    <property type="term" value="C:plasma membrane"/>
    <property type="evidence" value="ECO:0007669"/>
    <property type="project" value="UniProtKB-SubCell"/>
</dbReference>
<feature type="transmembrane region" description="Helical" evidence="7">
    <location>
        <begin position="462"/>
        <end position="482"/>
    </location>
</feature>
<evidence type="ECO:0000256" key="2">
    <source>
        <dbReference type="ARBA" id="ARBA00022448"/>
    </source>
</evidence>
<dbReference type="PANTHER" id="PTHR30509">
    <property type="entry name" value="P-HYDROXYBENZOIC ACID EFFLUX PUMP SUBUNIT-RELATED"/>
    <property type="match status" value="1"/>
</dbReference>
<reference evidence="8 9" key="1">
    <citation type="submission" date="2018-10" db="EMBL/GenBank/DDBJ databases">
        <title>Transmission dynamics of multidrug resistant bacteria on intensive care unit surfaces.</title>
        <authorList>
            <person name="D'Souza A.W."/>
            <person name="Potter R.F."/>
            <person name="Wallace M."/>
            <person name="Shupe A."/>
            <person name="Patel S."/>
            <person name="Sun S."/>
            <person name="Gul D."/>
            <person name="Kwon J.H."/>
            <person name="Andleeb S."/>
            <person name="Burnham C.-A.D."/>
            <person name="Dantas G."/>
        </authorList>
    </citation>
    <scope>NUCLEOTIDE SEQUENCE [LARGE SCALE GENOMIC DNA]</scope>
    <source>
        <strain evidence="8 9">AS_373</strain>
    </source>
</reference>